<comment type="caution">
    <text evidence="2">The sequence shown here is derived from an EMBL/GenBank/DDBJ whole genome shotgun (WGS) entry which is preliminary data.</text>
</comment>
<sequence>MHHYNQLGRLKIYDFSRLPVSAAMQRSLAALFAARCSPHVWATHITSHSHWKYVVRFASFLSSLEEPPNDLQDLSAAVMKRWRVSLSGAPAGCNTLNGVGRLLRSDARLRSGPVAEELAVKVRPAKSTTQSYSGDEFERITVAARKMFRSALLRIEENGRHLDAWRGGVFAEESPEWVLGEGLEILSRTGALPHTVGRSGSRNLKKRYARAMGGTSAEATWQRLFLTRLEVTALAVLMLAEFGWNLSVISELEVPRATPDAGADGRPTYRITLRKGRRGPGHHHETRNVSDDGASSPGRLITQALSATRFARAAVEELAPGSNRLMVWRTGWLGPAATELDRHPHVGPFRFGVHNNEAQGWARANGFPHSPFRRGRRTVTAVDRREPAQHSQQTHDRDYVLTDDRIRQEAMGVIAAGAQDAADRAHRSVLVARLRDQPAAADTETATADCAAFHDSPYPAPGGGCGASFLMCLGCANARVHPGHHPRLVHLHQALTNLRSVLPSSRWEKDWRDAHDRLEDLKNKVGDGPWRQALDRVTDTDRDLIDLLLTGRLDS</sequence>
<protein>
    <recommendedName>
        <fullName evidence="4">Integrase</fullName>
    </recommendedName>
</protein>
<evidence type="ECO:0000256" key="1">
    <source>
        <dbReference type="SAM" id="MobiDB-lite"/>
    </source>
</evidence>
<evidence type="ECO:0000313" key="2">
    <source>
        <dbReference type="EMBL" id="MFH8589842.1"/>
    </source>
</evidence>
<organism evidence="2 3">
    <name type="scientific">Streptomyces celluloflavus</name>
    <dbReference type="NCBI Taxonomy" id="58344"/>
    <lineage>
        <taxon>Bacteria</taxon>
        <taxon>Bacillati</taxon>
        <taxon>Actinomycetota</taxon>
        <taxon>Actinomycetes</taxon>
        <taxon>Kitasatosporales</taxon>
        <taxon>Streptomycetaceae</taxon>
        <taxon>Streptomyces</taxon>
    </lineage>
</organism>
<dbReference type="RefSeq" id="WP_397676874.1">
    <property type="nucleotide sequence ID" value="NZ_JBIRFW010000004.1"/>
</dbReference>
<dbReference type="EMBL" id="JBIRGH010000037">
    <property type="protein sequence ID" value="MFH8589842.1"/>
    <property type="molecule type" value="Genomic_DNA"/>
</dbReference>
<evidence type="ECO:0000313" key="3">
    <source>
        <dbReference type="Proteomes" id="UP001610990"/>
    </source>
</evidence>
<accession>A0ABW7RPX0</accession>
<name>A0ABW7RPX0_9ACTN</name>
<evidence type="ECO:0008006" key="4">
    <source>
        <dbReference type="Google" id="ProtNLM"/>
    </source>
</evidence>
<gene>
    <name evidence="2" type="ORF">ACH4GP_36645</name>
</gene>
<reference evidence="2 3" key="1">
    <citation type="submission" date="2024-10" db="EMBL/GenBank/DDBJ databases">
        <title>The Natural Products Discovery Center: Release of the First 8490 Sequenced Strains for Exploring Actinobacteria Biosynthetic Diversity.</title>
        <authorList>
            <person name="Kalkreuter E."/>
            <person name="Kautsar S.A."/>
            <person name="Yang D."/>
            <person name="Bader C.D."/>
            <person name="Teijaro C.N."/>
            <person name="Fluegel L."/>
            <person name="Davis C.M."/>
            <person name="Simpson J.R."/>
            <person name="Lauterbach L."/>
            <person name="Steele A.D."/>
            <person name="Gui C."/>
            <person name="Meng S."/>
            <person name="Li G."/>
            <person name="Viehrig K."/>
            <person name="Ye F."/>
            <person name="Su P."/>
            <person name="Kiefer A.F."/>
            <person name="Nichols A."/>
            <person name="Cepeda A.J."/>
            <person name="Yan W."/>
            <person name="Fan B."/>
            <person name="Jiang Y."/>
            <person name="Adhikari A."/>
            <person name="Zheng C.-J."/>
            <person name="Schuster L."/>
            <person name="Cowan T.M."/>
            <person name="Smanski M.J."/>
            <person name="Chevrette M.G."/>
            <person name="De Carvalho L.P.S."/>
            <person name="Shen B."/>
        </authorList>
    </citation>
    <scope>NUCLEOTIDE SEQUENCE [LARGE SCALE GENOMIC DNA]</scope>
    <source>
        <strain evidence="2 3">NPDC018013</strain>
    </source>
</reference>
<proteinExistence type="predicted"/>
<dbReference type="Proteomes" id="UP001610990">
    <property type="component" value="Unassembled WGS sequence"/>
</dbReference>
<keyword evidence="3" id="KW-1185">Reference proteome</keyword>
<feature type="region of interest" description="Disordered" evidence="1">
    <location>
        <begin position="274"/>
        <end position="298"/>
    </location>
</feature>